<dbReference type="PANTHER" id="PTHR30105:SF2">
    <property type="entry name" value="DIVERGENT POLYSACCHARIDE DEACETYLASE SUPERFAMILY"/>
    <property type="match status" value="1"/>
</dbReference>
<comment type="caution">
    <text evidence="1">The sequence shown here is derived from an EMBL/GenBank/DDBJ whole genome shotgun (WGS) entry which is preliminary data.</text>
</comment>
<proteinExistence type="predicted"/>
<name>A0A3A9KFN0_9BACI</name>
<dbReference type="InterPro" id="IPR006837">
    <property type="entry name" value="Divergent_DAC"/>
</dbReference>
<organism evidence="1 2">
    <name type="scientific">Salipaludibacillus neizhouensis</name>
    <dbReference type="NCBI Taxonomy" id="885475"/>
    <lineage>
        <taxon>Bacteria</taxon>
        <taxon>Bacillati</taxon>
        <taxon>Bacillota</taxon>
        <taxon>Bacilli</taxon>
        <taxon>Bacillales</taxon>
        <taxon>Bacillaceae</taxon>
    </lineage>
</organism>
<keyword evidence="2" id="KW-1185">Reference proteome</keyword>
<evidence type="ECO:0008006" key="3">
    <source>
        <dbReference type="Google" id="ProtNLM"/>
    </source>
</evidence>
<dbReference type="InterPro" id="IPR011330">
    <property type="entry name" value="Glyco_hydro/deAcase_b/a-brl"/>
</dbReference>
<dbReference type="Gene3D" id="3.20.20.370">
    <property type="entry name" value="Glycoside hydrolase/deacetylase"/>
    <property type="match status" value="1"/>
</dbReference>
<dbReference type="Pfam" id="PF04748">
    <property type="entry name" value="Polysacc_deac_2"/>
    <property type="match status" value="1"/>
</dbReference>
<gene>
    <name evidence="1" type="ORF">CR203_03940</name>
</gene>
<dbReference type="OrthoDB" id="9784811at2"/>
<evidence type="ECO:0000313" key="1">
    <source>
        <dbReference type="EMBL" id="RKL69411.1"/>
    </source>
</evidence>
<dbReference type="EMBL" id="PDOE01000001">
    <property type="protein sequence ID" value="RKL69411.1"/>
    <property type="molecule type" value="Genomic_DNA"/>
</dbReference>
<reference evidence="1 2" key="1">
    <citation type="submission" date="2017-10" db="EMBL/GenBank/DDBJ databases">
        <title>Bacillus sp. nov., a halophilic bacterium isolated from a Keqin Lake.</title>
        <authorList>
            <person name="Wang H."/>
        </authorList>
    </citation>
    <scope>NUCLEOTIDE SEQUENCE [LARGE SCALE GENOMIC DNA]</scope>
    <source>
        <strain evidence="1 2">KCTC 13187</strain>
    </source>
</reference>
<dbReference type="PANTHER" id="PTHR30105">
    <property type="entry name" value="UNCHARACTERIZED YIBQ-RELATED"/>
    <property type="match status" value="1"/>
</dbReference>
<accession>A0A3A9KFN0</accession>
<evidence type="ECO:0000313" key="2">
    <source>
        <dbReference type="Proteomes" id="UP000281498"/>
    </source>
</evidence>
<dbReference type="CDD" id="cd10936">
    <property type="entry name" value="CE4_DAC2"/>
    <property type="match status" value="1"/>
</dbReference>
<dbReference type="SUPFAM" id="SSF88713">
    <property type="entry name" value="Glycoside hydrolase/deacetylase"/>
    <property type="match status" value="1"/>
</dbReference>
<dbReference type="AlphaFoldDB" id="A0A3A9KFN0"/>
<protein>
    <recommendedName>
        <fullName evidence="3">Divergent polysaccharide deacetylase family protein</fullName>
    </recommendedName>
</protein>
<dbReference type="GO" id="GO:0005975">
    <property type="term" value="P:carbohydrate metabolic process"/>
    <property type="evidence" value="ECO:0007669"/>
    <property type="project" value="InterPro"/>
</dbReference>
<sequence>MIIPAVFAEEGTEEKAKVAIIIDDFGGNIDGVYRFLKAEIPITVAVMPFLDESTEQSVAADELGFEVIIHLPLEPIKGKASWLGPMPITSDLSTEEVKSRVRKAIKDVPHAKGINNHMGSKIVGNERIMRAILEVASEHNLYIIDSGTSADSVIPELALEMKLRYGVRDTFLDDTRSSRNHVYKQMLKLYDQAERRGEAIGIGHVGIKGTDTFNGISDALKYLEDRQVEIVPVSDIIPTAIDVDPSGFWQHIVE</sequence>
<dbReference type="Proteomes" id="UP000281498">
    <property type="component" value="Unassembled WGS sequence"/>
</dbReference>